<sequence>MATQLTLLPRVAYQDRPVASPQLRQLLAALAADLSTGASTSRLIQQLWPRALPDHPNKALQVLVSRGRSQLGPELIVNTPSGYRLGLPADEVDSSCAVLKVAACDRAAREGDHAAALSHAESGLALWHDAPPTADDGDDPLSVLRSERVSTYAALARVRALSLSRLGRHDDALPLLIDLVGARPREEQLLAALLRSEAVATSPSAALIRYEAYRRSLRDDLGSDPGPELQAVQRELLTGGRMKIRSGVTFEPNSLVGRDEDLTAVGNLIRSSRVTSIVGPGGLGKTRLAHLVSHRADQPQVQFVPLVGVSSSDAVTAEVASALGVRDQRIRPNVHVTVPRDVLSSIIEALSPGPSLLVLDNCEHVVDGVADLVRSLISLSPNLRVLTTSRAPLGVTSESVYLLPELDLAMSIDLFTQRARAARPGVDLPVEVVRALCGHLDGLPLALELAAARTRVMSVSQIAARLGDRFALLRGGPRDAPERHRTLQAVIDWSWNLLKPSEQSTLAALSVFPDGFTLDAAEALLRDATGPNGLVDSLDALIEQSLLKVEDRPGGTRYRMLETVREFGAARLEMSGDARAMRAQFQRWATAFGAACAEPVFGADPVPVIDRLRDEQDNLVAALRTAITDQDELAAAATFGALGALWTVESNHSRTLAYSGEVAALLSHFRPDPAQVEIVRCALVLCASDIIMGQRSGLRALVALRKLPKAVPDNLIRAFAVLLPHIPQLMVPGAPLPPELRNSQHQHLLTATSVIVGQVWENDGQPDKALAESERLLAGETARQGLWQQALVRSRIGELYLQTGRLDEGERYLRSAIPVLERIGATSDVQVLRWSIALAALSRGDVPSAEAELEHAGKATVENPFGPNVNDDLRVRAELDLVRGDVPGGLRRWRRLLDRLSATVGNVIVTDPPGLEPWSLSTEAQTLIAHARYDHLPEVAGLERTLRSKLQALGERARVLPPNPFTLDLPVFGMGLLAIGLARLRAGSQTGARIGAAMVVLADTMQYPRYQPSMSREWSAEFARETAGSAYDSAVESYAELPLDERVPEGVRLLEALDQA</sequence>
<gene>
    <name evidence="5" type="ORF">FGL98_21720</name>
</gene>
<dbReference type="Gene3D" id="3.40.50.300">
    <property type="entry name" value="P-loop containing nucleotide triphosphate hydrolases"/>
    <property type="match status" value="1"/>
</dbReference>
<proteinExistence type="inferred from homology"/>
<dbReference type="SUPFAM" id="SSF46894">
    <property type="entry name" value="C-terminal effector domain of the bipartite response regulators"/>
    <property type="match status" value="1"/>
</dbReference>
<dbReference type="GO" id="GO:0003677">
    <property type="term" value="F:DNA binding"/>
    <property type="evidence" value="ECO:0007669"/>
    <property type="project" value="UniProtKB-KW"/>
</dbReference>
<dbReference type="SMART" id="SM00862">
    <property type="entry name" value="Trans_reg_C"/>
    <property type="match status" value="1"/>
</dbReference>
<keyword evidence="6" id="KW-1185">Reference proteome</keyword>
<dbReference type="InterPro" id="IPR036388">
    <property type="entry name" value="WH-like_DNA-bd_sf"/>
</dbReference>
<dbReference type="OrthoDB" id="3691954at2"/>
<accession>A0A563DSV9</accession>
<keyword evidence="2" id="KW-0238">DNA-binding</keyword>
<evidence type="ECO:0000259" key="4">
    <source>
        <dbReference type="SMART" id="SM01043"/>
    </source>
</evidence>
<dbReference type="PANTHER" id="PTHR47691:SF3">
    <property type="entry name" value="HTH-TYPE TRANSCRIPTIONAL REGULATOR RV0890C-RELATED"/>
    <property type="match status" value="1"/>
</dbReference>
<evidence type="ECO:0000313" key="5">
    <source>
        <dbReference type="EMBL" id="TWP33315.1"/>
    </source>
</evidence>
<dbReference type="Pfam" id="PF25872">
    <property type="entry name" value="HTH_77"/>
    <property type="match status" value="1"/>
</dbReference>
<dbReference type="InterPro" id="IPR027417">
    <property type="entry name" value="P-loop_NTPase"/>
</dbReference>
<evidence type="ECO:0000313" key="6">
    <source>
        <dbReference type="Proteomes" id="UP000320244"/>
    </source>
</evidence>
<feature type="domain" description="OmpR/PhoB-type" evidence="3">
    <location>
        <begin position="15"/>
        <end position="85"/>
    </location>
</feature>
<protein>
    <submittedName>
        <fullName evidence="5">AfsR/SARP family transcriptional regulator</fullName>
    </submittedName>
</protein>
<comment type="caution">
    <text evidence="5">The sequence shown here is derived from an EMBL/GenBank/DDBJ whole genome shotgun (WGS) entry which is preliminary data.</text>
</comment>
<dbReference type="Gene3D" id="1.10.10.10">
    <property type="entry name" value="Winged helix-like DNA-binding domain superfamily/Winged helix DNA-binding domain"/>
    <property type="match status" value="1"/>
</dbReference>
<dbReference type="GO" id="GO:0000160">
    <property type="term" value="P:phosphorelay signal transduction system"/>
    <property type="evidence" value="ECO:0007669"/>
    <property type="project" value="InterPro"/>
</dbReference>
<dbReference type="GO" id="GO:0006355">
    <property type="term" value="P:regulation of DNA-templated transcription"/>
    <property type="evidence" value="ECO:0007669"/>
    <property type="project" value="InterPro"/>
</dbReference>
<dbReference type="InterPro" id="IPR005158">
    <property type="entry name" value="BTAD"/>
</dbReference>
<dbReference type="InterPro" id="IPR011990">
    <property type="entry name" value="TPR-like_helical_dom_sf"/>
</dbReference>
<organism evidence="5 6">
    <name type="scientific">Leekyejoonella antrihumi</name>
    <dbReference type="NCBI Taxonomy" id="1660198"/>
    <lineage>
        <taxon>Bacteria</taxon>
        <taxon>Bacillati</taxon>
        <taxon>Actinomycetota</taxon>
        <taxon>Actinomycetes</taxon>
        <taxon>Micrococcales</taxon>
        <taxon>Dermacoccaceae</taxon>
        <taxon>Leekyejoonella</taxon>
    </lineage>
</organism>
<evidence type="ECO:0000256" key="1">
    <source>
        <dbReference type="ARBA" id="ARBA00005820"/>
    </source>
</evidence>
<dbReference type="RefSeq" id="WP_146320452.1">
    <property type="nucleotide sequence ID" value="NZ_VCQV01000044.1"/>
</dbReference>
<dbReference type="SMART" id="SM01043">
    <property type="entry name" value="BTAD"/>
    <property type="match status" value="1"/>
</dbReference>
<name>A0A563DSV9_9MICO</name>
<evidence type="ECO:0000256" key="2">
    <source>
        <dbReference type="ARBA" id="ARBA00023125"/>
    </source>
</evidence>
<feature type="domain" description="Bacterial transcriptional activator" evidence="4">
    <location>
        <begin position="92"/>
        <end position="237"/>
    </location>
</feature>
<dbReference type="InterPro" id="IPR001867">
    <property type="entry name" value="OmpR/PhoB-type_DNA-bd"/>
</dbReference>
<reference evidence="5 6" key="2">
    <citation type="submission" date="2019-08" db="EMBL/GenBank/DDBJ databases">
        <title>Jejuicoccus antrihumi gen. nov., sp. nov., a new member of the family Dermacoccaceae isolated from a cave.</title>
        <authorList>
            <person name="Schumann P."/>
            <person name="Kim I.S."/>
        </authorList>
    </citation>
    <scope>NUCLEOTIDE SEQUENCE [LARGE SCALE GENOMIC DNA]</scope>
    <source>
        <strain evidence="5 6">C5-26</strain>
    </source>
</reference>
<dbReference type="InterPro" id="IPR058852">
    <property type="entry name" value="HTH_77"/>
</dbReference>
<dbReference type="EMBL" id="VCQV01000044">
    <property type="protein sequence ID" value="TWP33315.1"/>
    <property type="molecule type" value="Genomic_DNA"/>
</dbReference>
<dbReference type="Gene3D" id="1.25.40.10">
    <property type="entry name" value="Tetratricopeptide repeat domain"/>
    <property type="match status" value="2"/>
</dbReference>
<dbReference type="AlphaFoldDB" id="A0A563DSV9"/>
<dbReference type="Proteomes" id="UP000320244">
    <property type="component" value="Unassembled WGS sequence"/>
</dbReference>
<dbReference type="SUPFAM" id="SSF48452">
    <property type="entry name" value="TPR-like"/>
    <property type="match status" value="2"/>
</dbReference>
<dbReference type="SUPFAM" id="SSF52540">
    <property type="entry name" value="P-loop containing nucleoside triphosphate hydrolases"/>
    <property type="match status" value="1"/>
</dbReference>
<dbReference type="PANTHER" id="PTHR47691">
    <property type="entry name" value="REGULATOR-RELATED"/>
    <property type="match status" value="1"/>
</dbReference>
<dbReference type="Pfam" id="PF03704">
    <property type="entry name" value="BTAD"/>
    <property type="match status" value="1"/>
</dbReference>
<dbReference type="InterPro" id="IPR016032">
    <property type="entry name" value="Sig_transdc_resp-reg_C-effctor"/>
</dbReference>
<evidence type="ECO:0000259" key="3">
    <source>
        <dbReference type="SMART" id="SM00862"/>
    </source>
</evidence>
<reference evidence="5 6" key="1">
    <citation type="submission" date="2019-05" db="EMBL/GenBank/DDBJ databases">
        <authorList>
            <person name="Lee S.D."/>
        </authorList>
    </citation>
    <scope>NUCLEOTIDE SEQUENCE [LARGE SCALE GENOMIC DNA]</scope>
    <source>
        <strain evidence="5 6">C5-26</strain>
    </source>
</reference>
<comment type="similarity">
    <text evidence="1">Belongs to the AfsR/DnrI/RedD regulatory family.</text>
</comment>